<keyword evidence="1" id="KW-0677">Repeat</keyword>
<dbReference type="PANTHER" id="PTHR24201">
    <property type="entry name" value="ANK_REP_REGION DOMAIN-CONTAINING PROTEIN"/>
    <property type="match status" value="1"/>
</dbReference>
<gene>
    <name evidence="4" type="ORF">TrCOL_g10986</name>
</gene>
<dbReference type="OrthoDB" id="341259at2759"/>
<accession>A0A9W7G6D7</accession>
<dbReference type="EMBL" id="BRYA01000888">
    <property type="protein sequence ID" value="GMI34975.1"/>
    <property type="molecule type" value="Genomic_DNA"/>
</dbReference>
<evidence type="ECO:0000256" key="3">
    <source>
        <dbReference type="PROSITE-ProRule" id="PRU00023"/>
    </source>
</evidence>
<dbReference type="PANTHER" id="PTHR24201:SF15">
    <property type="entry name" value="ANKYRIN REPEAT DOMAIN-CONTAINING PROTEIN 66"/>
    <property type="match status" value="1"/>
</dbReference>
<protein>
    <submittedName>
        <fullName evidence="4">Uncharacterized protein</fullName>
    </submittedName>
</protein>
<evidence type="ECO:0000256" key="1">
    <source>
        <dbReference type="ARBA" id="ARBA00022737"/>
    </source>
</evidence>
<dbReference type="PROSITE" id="PS50088">
    <property type="entry name" value="ANK_REPEAT"/>
    <property type="match status" value="1"/>
</dbReference>
<dbReference type="Proteomes" id="UP001165065">
    <property type="component" value="Unassembled WGS sequence"/>
</dbReference>
<dbReference type="InterPro" id="IPR050776">
    <property type="entry name" value="Ank_Repeat/CDKN_Inhibitor"/>
</dbReference>
<feature type="repeat" description="ANK" evidence="3">
    <location>
        <begin position="106"/>
        <end position="138"/>
    </location>
</feature>
<reference evidence="5" key="1">
    <citation type="journal article" date="2023" name="Commun. Biol.">
        <title>Genome analysis of Parmales, the sister group of diatoms, reveals the evolutionary specialization of diatoms from phago-mixotrophs to photoautotrophs.</title>
        <authorList>
            <person name="Ban H."/>
            <person name="Sato S."/>
            <person name="Yoshikawa S."/>
            <person name="Yamada K."/>
            <person name="Nakamura Y."/>
            <person name="Ichinomiya M."/>
            <person name="Sato N."/>
            <person name="Blanc-Mathieu R."/>
            <person name="Endo H."/>
            <person name="Kuwata A."/>
            <person name="Ogata H."/>
        </authorList>
    </citation>
    <scope>NUCLEOTIDE SEQUENCE [LARGE SCALE GENOMIC DNA]</scope>
</reference>
<evidence type="ECO:0000256" key="2">
    <source>
        <dbReference type="ARBA" id="ARBA00023043"/>
    </source>
</evidence>
<keyword evidence="5" id="KW-1185">Reference proteome</keyword>
<dbReference type="PROSITE" id="PS50096">
    <property type="entry name" value="IQ"/>
    <property type="match status" value="1"/>
</dbReference>
<dbReference type="Pfam" id="PF12796">
    <property type="entry name" value="Ank_2"/>
    <property type="match status" value="1"/>
</dbReference>
<evidence type="ECO:0000313" key="5">
    <source>
        <dbReference type="Proteomes" id="UP001165065"/>
    </source>
</evidence>
<dbReference type="InterPro" id="IPR002110">
    <property type="entry name" value="Ankyrin_rpt"/>
</dbReference>
<evidence type="ECO:0000313" key="4">
    <source>
        <dbReference type="EMBL" id="GMI34975.1"/>
    </source>
</evidence>
<name>A0A9W7G6D7_9STRA</name>
<keyword evidence="2 3" id="KW-0040">ANK repeat</keyword>
<dbReference type="InterPro" id="IPR036770">
    <property type="entry name" value="Ankyrin_rpt-contain_sf"/>
</dbReference>
<comment type="caution">
    <text evidence="4">The sequence shown here is derived from an EMBL/GenBank/DDBJ whole genome shotgun (WGS) entry which is preliminary data.</text>
</comment>
<dbReference type="Gene3D" id="1.25.40.20">
    <property type="entry name" value="Ankyrin repeat-containing domain"/>
    <property type="match status" value="1"/>
</dbReference>
<dbReference type="SMART" id="SM00248">
    <property type="entry name" value="ANK"/>
    <property type="match status" value="2"/>
</dbReference>
<proteinExistence type="predicted"/>
<dbReference type="AlphaFoldDB" id="A0A9W7G6D7"/>
<dbReference type="SUPFAM" id="SSF48403">
    <property type="entry name" value="Ankyrin repeat"/>
    <property type="match status" value="1"/>
</dbReference>
<sequence>MKYFSSDEEAINWAASKLQAIVRSRNERREVAQKRRDMEEAAKLLVDACKVKVITEVEAGEGYEELQVLIKSRRFKECAGDGDIAEMKRLLKLKKGSLDPNIKGYRDETAAHRAAENGHREALELAFENGLDIDAVTSIGNTAAHFAAMGGSNDCIRLLSDNLADIMKKNLNEETPIGICESRGKESTMALINALAVEGEDLVMRRRRVIELRRQNEIRRKKSVLFGRDIVGSEGASEFTVPSQAYLNNSSKYGVACGLRASAFVESSSKNGLFLATPQVMRERRKIKERKEEMEVVRSMNFLLGDTRRKQSLVL</sequence>
<organism evidence="4 5">
    <name type="scientific">Triparma columacea</name>
    <dbReference type="NCBI Taxonomy" id="722753"/>
    <lineage>
        <taxon>Eukaryota</taxon>
        <taxon>Sar</taxon>
        <taxon>Stramenopiles</taxon>
        <taxon>Ochrophyta</taxon>
        <taxon>Bolidophyceae</taxon>
        <taxon>Parmales</taxon>
        <taxon>Triparmaceae</taxon>
        <taxon>Triparma</taxon>
    </lineage>
</organism>